<reference evidence="2 5" key="2">
    <citation type="submission" date="2020-08" db="EMBL/GenBank/DDBJ databases">
        <title>Genomic Encyclopedia of Type Strains, Phase III (KMG-III): the genomes of soil and plant-associated and newly described type strains.</title>
        <authorList>
            <person name="Whitman W."/>
        </authorList>
    </citation>
    <scope>NUCLEOTIDE SEQUENCE [LARGE SCALE GENOMIC DNA]</scope>
    <source>
        <strain evidence="2 5">CECT 7753</strain>
    </source>
</reference>
<sequence>MSEVEKIPAGMPTVTPHLVCRNAADAIEFYRKAFGTVELVRMPVPDDSGKLMHAMIQFGDTKIMLVDEFPDYGSFGPQDLPASPVTLHCYVEDVDAAYQRAVDAGATAKMPPADMFWGDRYGVLRDPFGHSWSLATHIRDVPPEEAIEASKTAMDCPELRQ</sequence>
<dbReference type="InterPro" id="IPR029068">
    <property type="entry name" value="Glyas_Bleomycin-R_OHBP_Dase"/>
</dbReference>
<evidence type="ECO:0000313" key="3">
    <source>
        <dbReference type="EMBL" id="QCP11022.1"/>
    </source>
</evidence>
<dbReference type="Gene3D" id="3.30.720.110">
    <property type="match status" value="1"/>
</dbReference>
<feature type="domain" description="VOC" evidence="1">
    <location>
        <begin position="10"/>
        <end position="137"/>
    </location>
</feature>
<dbReference type="Pfam" id="PF00903">
    <property type="entry name" value="Glyoxalase"/>
    <property type="match status" value="1"/>
</dbReference>
<evidence type="ECO:0000313" key="2">
    <source>
        <dbReference type="EMBL" id="MBB3224703.1"/>
    </source>
</evidence>
<dbReference type="Gene3D" id="3.30.720.120">
    <property type="match status" value="1"/>
</dbReference>
<evidence type="ECO:0000259" key="1">
    <source>
        <dbReference type="PROSITE" id="PS51819"/>
    </source>
</evidence>
<accession>A0A4P8HQZ9</accession>
<dbReference type="PANTHER" id="PTHR34109:SF1">
    <property type="entry name" value="VOC DOMAIN-CONTAINING PROTEIN"/>
    <property type="match status" value="1"/>
</dbReference>
<dbReference type="PANTHER" id="PTHR34109">
    <property type="entry name" value="BNAUNNG04460D PROTEIN-RELATED"/>
    <property type="match status" value="1"/>
</dbReference>
<gene>
    <name evidence="3" type="ORF">FCL38_11830</name>
    <name evidence="2" type="ORF">FHS02_005569</name>
</gene>
<keyword evidence="4" id="KW-1185">Reference proteome</keyword>
<dbReference type="Proteomes" id="UP000298763">
    <property type="component" value="Chromosome"/>
</dbReference>
<dbReference type="PROSITE" id="PS51819">
    <property type="entry name" value="VOC"/>
    <property type="match status" value="1"/>
</dbReference>
<name>A0A4P8HQZ9_9BURK</name>
<proteinExistence type="predicted"/>
<dbReference type="RefSeq" id="WP_137313895.1">
    <property type="nucleotide sequence ID" value="NZ_CP040017.1"/>
</dbReference>
<dbReference type="Proteomes" id="UP000584325">
    <property type="component" value="Unassembled WGS sequence"/>
</dbReference>
<dbReference type="EMBL" id="JACHXS010000014">
    <property type="protein sequence ID" value="MBB3224703.1"/>
    <property type="molecule type" value="Genomic_DNA"/>
</dbReference>
<organism evidence="2 5">
    <name type="scientific">Pseudoduganella umbonata</name>
    <dbReference type="NCBI Taxonomy" id="864828"/>
    <lineage>
        <taxon>Bacteria</taxon>
        <taxon>Pseudomonadati</taxon>
        <taxon>Pseudomonadota</taxon>
        <taxon>Betaproteobacteria</taxon>
        <taxon>Burkholderiales</taxon>
        <taxon>Oxalobacteraceae</taxon>
        <taxon>Telluria group</taxon>
        <taxon>Pseudoduganella</taxon>
    </lineage>
</organism>
<evidence type="ECO:0000313" key="5">
    <source>
        <dbReference type="Proteomes" id="UP000584325"/>
    </source>
</evidence>
<dbReference type="InterPro" id="IPR004360">
    <property type="entry name" value="Glyas_Fos-R_dOase_dom"/>
</dbReference>
<reference evidence="3 4" key="1">
    <citation type="submission" date="2019-05" db="EMBL/GenBank/DDBJ databases">
        <title>Draft Genome Sequences of Six Type Strains of the Genus Massilia.</title>
        <authorList>
            <person name="Miess H."/>
            <person name="Frediansyhah A."/>
            <person name="Gross H."/>
        </authorList>
    </citation>
    <scope>NUCLEOTIDE SEQUENCE [LARGE SCALE GENOMIC DNA]</scope>
    <source>
        <strain evidence="3 4">DSMZ 26121</strain>
    </source>
</reference>
<dbReference type="InterPro" id="IPR037523">
    <property type="entry name" value="VOC_core"/>
</dbReference>
<protein>
    <submittedName>
        <fullName evidence="2">Putative glyoxalase superfamily protein PhnB</fullName>
    </submittedName>
    <submittedName>
        <fullName evidence="3">VOC family protein</fullName>
    </submittedName>
</protein>
<dbReference type="OrthoDB" id="9795306at2"/>
<dbReference type="EMBL" id="CP040017">
    <property type="protein sequence ID" value="QCP11022.1"/>
    <property type="molecule type" value="Genomic_DNA"/>
</dbReference>
<dbReference type="SUPFAM" id="SSF54593">
    <property type="entry name" value="Glyoxalase/Bleomycin resistance protein/Dihydroxybiphenyl dioxygenase"/>
    <property type="match status" value="1"/>
</dbReference>
<dbReference type="CDD" id="cd07246">
    <property type="entry name" value="VOC_like"/>
    <property type="match status" value="1"/>
</dbReference>
<dbReference type="AlphaFoldDB" id="A0A4P8HQZ9"/>
<evidence type="ECO:0000313" key="4">
    <source>
        <dbReference type="Proteomes" id="UP000298763"/>
    </source>
</evidence>